<organism evidence="1 2">
    <name type="scientific">Taibaiella lutea</name>
    <dbReference type="NCBI Taxonomy" id="2608001"/>
    <lineage>
        <taxon>Bacteria</taxon>
        <taxon>Pseudomonadati</taxon>
        <taxon>Bacteroidota</taxon>
        <taxon>Chitinophagia</taxon>
        <taxon>Chitinophagales</taxon>
        <taxon>Chitinophagaceae</taxon>
        <taxon>Taibaiella</taxon>
    </lineage>
</organism>
<dbReference type="PANTHER" id="PTHR37310">
    <property type="entry name" value="CYTOPLASMIC PROTEIN-RELATED"/>
    <property type="match status" value="1"/>
</dbReference>
<comment type="caution">
    <text evidence="1">The sequence shown here is derived from an EMBL/GenBank/DDBJ whole genome shotgun (WGS) entry which is preliminary data.</text>
</comment>
<dbReference type="InterPro" id="IPR044543">
    <property type="entry name" value="YHJQ-like"/>
</dbReference>
<dbReference type="RefSeq" id="WP_150033814.1">
    <property type="nucleotide sequence ID" value="NZ_VWSH01000004.1"/>
</dbReference>
<gene>
    <name evidence="1" type="ORF">F0919_16075</name>
</gene>
<evidence type="ECO:0000313" key="1">
    <source>
        <dbReference type="EMBL" id="KAA5532311.1"/>
    </source>
</evidence>
<proteinExistence type="predicted"/>
<dbReference type="CDD" id="cd08026">
    <property type="entry name" value="DUF326"/>
    <property type="match status" value="1"/>
</dbReference>
<dbReference type="Pfam" id="PF03860">
    <property type="entry name" value="Csp"/>
    <property type="match status" value="1"/>
</dbReference>
<sequence>MKGYHEYKEVITLCLRCAAICSHCAASCTKESDVTMMANCIQLDMECETLCAATAKLLSLGSSYGLKLAAICADACEACARECSQHENKHCQECAAICSECADACRSIQN</sequence>
<name>A0A5M6CBB3_9BACT</name>
<dbReference type="EMBL" id="VWSH01000004">
    <property type="protein sequence ID" value="KAA5532311.1"/>
    <property type="molecule type" value="Genomic_DNA"/>
</dbReference>
<dbReference type="Gene3D" id="1.20.1270.360">
    <property type="match status" value="1"/>
</dbReference>
<reference evidence="1 2" key="1">
    <citation type="submission" date="2019-09" db="EMBL/GenBank/DDBJ databases">
        <title>Genome sequence and assembly of Taibaiella sp.</title>
        <authorList>
            <person name="Chhetri G."/>
        </authorList>
    </citation>
    <scope>NUCLEOTIDE SEQUENCE [LARGE SCALE GENOMIC DNA]</scope>
    <source>
        <strain evidence="1 2">KVB11</strain>
    </source>
</reference>
<dbReference type="AlphaFoldDB" id="A0A5M6CBB3"/>
<accession>A0A5M6CBB3</accession>
<dbReference type="Proteomes" id="UP000323632">
    <property type="component" value="Unassembled WGS sequence"/>
</dbReference>
<evidence type="ECO:0000313" key="2">
    <source>
        <dbReference type="Proteomes" id="UP000323632"/>
    </source>
</evidence>
<protein>
    <submittedName>
        <fullName evidence="1">Four-helix bundle copper-binding protein</fullName>
    </submittedName>
</protein>
<dbReference type="PANTHER" id="PTHR37310:SF1">
    <property type="entry name" value="CYTOPLASMIC PROTEIN"/>
    <property type="match status" value="1"/>
</dbReference>
<dbReference type="InterPro" id="IPR005560">
    <property type="entry name" value="Csp_YhjQ"/>
</dbReference>
<keyword evidence="2" id="KW-1185">Reference proteome</keyword>